<proteinExistence type="predicted"/>
<dbReference type="RefSeq" id="XP_074415877.1">
    <property type="nucleotide sequence ID" value="XM_074559776.1"/>
</dbReference>
<name>A0AC58RKD4_AUSLI</name>
<accession>A0AC58RKD4</accession>
<keyword evidence="2" id="KW-0547">Nucleotide-binding</keyword>
<reference evidence="2" key="1">
    <citation type="submission" date="2025-08" db="UniProtKB">
        <authorList>
            <consortium name="RefSeq"/>
        </authorList>
    </citation>
    <scope>IDENTIFICATION</scope>
</reference>
<keyword evidence="1" id="KW-1185">Reference proteome</keyword>
<sequence>MNRFYSMQAVEPDSRTRGAESFRFVAEEKRDVWRRKGGGERSESSCCLSVKKISYTVSERVGPWWDLPSYRKRWTRQILSDVSFHVDSGQIMGILGNSGSGKTTLLDAISGRIGSDGTLLGEVFINGRKLKREEYQDCFSYVLQSDNLLSYLTVEETLTYTAQLALRKHSAEAIKKKVTFFCLFCGFH</sequence>
<evidence type="ECO:0000313" key="1">
    <source>
        <dbReference type="Proteomes" id="UP000192220"/>
    </source>
</evidence>
<protein>
    <submittedName>
        <fullName evidence="2">ATP-binding cassette sub-family G member 5</fullName>
    </submittedName>
</protein>
<organism evidence="1 2">
    <name type="scientific">Austrofundulus limnaeus</name>
    <name type="common">Annual killifish</name>
    <dbReference type="NCBI Taxonomy" id="52670"/>
    <lineage>
        <taxon>Eukaryota</taxon>
        <taxon>Metazoa</taxon>
        <taxon>Chordata</taxon>
        <taxon>Craniata</taxon>
        <taxon>Vertebrata</taxon>
        <taxon>Euteleostomi</taxon>
        <taxon>Actinopterygii</taxon>
        <taxon>Neopterygii</taxon>
        <taxon>Teleostei</taxon>
        <taxon>Neoteleostei</taxon>
        <taxon>Acanthomorphata</taxon>
        <taxon>Ovalentaria</taxon>
        <taxon>Atherinomorphae</taxon>
        <taxon>Cyprinodontiformes</taxon>
        <taxon>Rivulidae</taxon>
        <taxon>Austrofundulus</taxon>
    </lineage>
</organism>
<gene>
    <name evidence="2" type="primary">LOC106534580</name>
</gene>
<evidence type="ECO:0000313" key="2">
    <source>
        <dbReference type="RefSeq" id="XP_074415877.1"/>
    </source>
</evidence>
<keyword evidence="2" id="KW-0067">ATP-binding</keyword>
<dbReference type="Proteomes" id="UP000192220">
    <property type="component" value="Unplaced"/>
</dbReference>